<dbReference type="VEuPathDB" id="FungiDB:PADG_12483"/>
<dbReference type="HOGENOM" id="CLU_2498465_0_0_1"/>
<proteinExistence type="predicted"/>
<dbReference type="InParanoid" id="A0A0A0HQC8"/>
<gene>
    <name evidence="2" type="ORF">PADG_12483</name>
</gene>
<dbReference type="RefSeq" id="XP_010763859.1">
    <property type="nucleotide sequence ID" value="XM_010765557.1"/>
</dbReference>
<feature type="compositionally biased region" description="Basic residues" evidence="1">
    <location>
        <begin position="22"/>
        <end position="42"/>
    </location>
</feature>
<feature type="compositionally biased region" description="Polar residues" evidence="1">
    <location>
        <begin position="61"/>
        <end position="70"/>
    </location>
</feature>
<dbReference type="EMBL" id="KN275975">
    <property type="protein sequence ID" value="KGM91429.1"/>
    <property type="molecule type" value="Genomic_DNA"/>
</dbReference>
<protein>
    <submittedName>
        <fullName evidence="2">Uncharacterized protein</fullName>
    </submittedName>
</protein>
<dbReference type="KEGG" id="pbn:PADG_12483"/>
<accession>A0A0A0HQC8</accession>
<dbReference type="Proteomes" id="UP000001628">
    <property type="component" value="Unassembled WGS sequence"/>
</dbReference>
<feature type="compositionally biased region" description="Polar residues" evidence="1">
    <location>
        <begin position="1"/>
        <end position="18"/>
    </location>
</feature>
<organism evidence="2 3">
    <name type="scientific">Paracoccidioides brasiliensis (strain Pb18)</name>
    <dbReference type="NCBI Taxonomy" id="502780"/>
    <lineage>
        <taxon>Eukaryota</taxon>
        <taxon>Fungi</taxon>
        <taxon>Dikarya</taxon>
        <taxon>Ascomycota</taxon>
        <taxon>Pezizomycotina</taxon>
        <taxon>Eurotiomycetes</taxon>
        <taxon>Eurotiomycetidae</taxon>
        <taxon>Onygenales</taxon>
        <taxon>Ajellomycetaceae</taxon>
        <taxon>Paracoccidioides</taxon>
    </lineage>
</organism>
<evidence type="ECO:0000256" key="1">
    <source>
        <dbReference type="SAM" id="MobiDB-lite"/>
    </source>
</evidence>
<sequence length="86" mass="9878">MVLSDMRTSASPRQSYFSSDHRRSKRQGMRLWHRNKPGGRGRKGAEPFVNGETNRLEHQLINENRATSKSHQQDRPASEGDSQSTR</sequence>
<evidence type="ECO:0000313" key="3">
    <source>
        <dbReference type="Proteomes" id="UP000001628"/>
    </source>
</evidence>
<feature type="region of interest" description="Disordered" evidence="1">
    <location>
        <begin position="1"/>
        <end position="86"/>
    </location>
</feature>
<dbReference type="AlphaFoldDB" id="A0A0A0HQC8"/>
<reference evidence="2 3" key="1">
    <citation type="journal article" date="2011" name="PLoS Genet.">
        <title>Comparative genomic analysis of human fungal pathogens causing paracoccidioidomycosis.</title>
        <authorList>
            <person name="Desjardins C.A."/>
            <person name="Champion M.D."/>
            <person name="Holder J.W."/>
            <person name="Muszewska A."/>
            <person name="Goldberg J."/>
            <person name="Bailao A.M."/>
            <person name="Brigido M.M."/>
            <person name="Ferreira M.E."/>
            <person name="Garcia A.M."/>
            <person name="Grynberg M."/>
            <person name="Gujja S."/>
            <person name="Heiman D.I."/>
            <person name="Henn M.R."/>
            <person name="Kodira C.D."/>
            <person name="Leon-Narvaez H."/>
            <person name="Longo L.V."/>
            <person name="Ma L.J."/>
            <person name="Malavazi I."/>
            <person name="Matsuo A.L."/>
            <person name="Morais F.V."/>
            <person name="Pereira M."/>
            <person name="Rodriguez-Brito S."/>
            <person name="Sakthikumar S."/>
            <person name="Salem-Izacc S.M."/>
            <person name="Sykes S.M."/>
            <person name="Teixeira M.M."/>
            <person name="Vallejo M.C."/>
            <person name="Walter M.E."/>
            <person name="Yandava C."/>
            <person name="Young S."/>
            <person name="Zeng Q."/>
            <person name="Zucker J."/>
            <person name="Felipe M.S."/>
            <person name="Goldman G.H."/>
            <person name="Haas B.J."/>
            <person name="McEwen J.G."/>
            <person name="Nino-Vega G."/>
            <person name="Puccia R."/>
            <person name="San-Blas G."/>
            <person name="Soares C.M."/>
            <person name="Birren B.W."/>
            <person name="Cuomo C.A."/>
        </authorList>
    </citation>
    <scope>NUCLEOTIDE SEQUENCE [LARGE SCALE GENOMIC DNA]</scope>
    <source>
        <strain evidence="2 3">Pb18</strain>
    </source>
</reference>
<dbReference type="GeneID" id="22588380"/>
<evidence type="ECO:0000313" key="2">
    <source>
        <dbReference type="EMBL" id="KGM91429.1"/>
    </source>
</evidence>
<name>A0A0A0HQC8_PARBD</name>
<keyword evidence="3" id="KW-1185">Reference proteome</keyword>